<evidence type="ECO:0000313" key="1">
    <source>
        <dbReference type="EMBL" id="PWZ07833.1"/>
    </source>
</evidence>
<dbReference type="Proteomes" id="UP000251960">
    <property type="component" value="Chromosome 9"/>
</dbReference>
<evidence type="ECO:0000313" key="2">
    <source>
        <dbReference type="Proteomes" id="UP000251960"/>
    </source>
</evidence>
<accession>A0A3L6DIH1</accession>
<gene>
    <name evidence="1" type="ORF">Zm00014a_017950</name>
</gene>
<dbReference type="EMBL" id="NCVQ01000010">
    <property type="protein sequence ID" value="PWZ07833.1"/>
    <property type="molecule type" value="Genomic_DNA"/>
</dbReference>
<dbReference type="AlphaFoldDB" id="A0A3L6DIH1"/>
<name>A0A3L6DIH1_MAIZE</name>
<comment type="caution">
    <text evidence="1">The sequence shown here is derived from an EMBL/GenBank/DDBJ whole genome shotgun (WGS) entry which is preliminary data.</text>
</comment>
<sequence length="19" mass="1974">MEMGFAGRGNEKDSAGMGE</sequence>
<reference evidence="1 2" key="1">
    <citation type="journal article" date="2018" name="Nat. Genet.">
        <title>Extensive intraspecific gene order and gene structural variations between Mo17 and other maize genomes.</title>
        <authorList>
            <person name="Sun S."/>
            <person name="Zhou Y."/>
            <person name="Chen J."/>
            <person name="Shi J."/>
            <person name="Zhao H."/>
            <person name="Zhao H."/>
            <person name="Song W."/>
            <person name="Zhang M."/>
            <person name="Cui Y."/>
            <person name="Dong X."/>
            <person name="Liu H."/>
            <person name="Ma X."/>
            <person name="Jiao Y."/>
            <person name="Wang B."/>
            <person name="Wei X."/>
            <person name="Stein J.C."/>
            <person name="Glaubitz J.C."/>
            <person name="Lu F."/>
            <person name="Yu G."/>
            <person name="Liang C."/>
            <person name="Fengler K."/>
            <person name="Li B."/>
            <person name="Rafalski A."/>
            <person name="Schnable P.S."/>
            <person name="Ware D.H."/>
            <person name="Buckler E.S."/>
            <person name="Lai J."/>
        </authorList>
    </citation>
    <scope>NUCLEOTIDE SEQUENCE [LARGE SCALE GENOMIC DNA]</scope>
    <source>
        <strain evidence="2">cv. Missouri 17</strain>
        <tissue evidence="1">Seedling</tissue>
    </source>
</reference>
<protein>
    <submittedName>
        <fullName evidence="1">Uncharacterized protein</fullName>
    </submittedName>
</protein>
<organism evidence="1 2">
    <name type="scientific">Zea mays</name>
    <name type="common">Maize</name>
    <dbReference type="NCBI Taxonomy" id="4577"/>
    <lineage>
        <taxon>Eukaryota</taxon>
        <taxon>Viridiplantae</taxon>
        <taxon>Streptophyta</taxon>
        <taxon>Embryophyta</taxon>
        <taxon>Tracheophyta</taxon>
        <taxon>Spermatophyta</taxon>
        <taxon>Magnoliopsida</taxon>
        <taxon>Liliopsida</taxon>
        <taxon>Poales</taxon>
        <taxon>Poaceae</taxon>
        <taxon>PACMAD clade</taxon>
        <taxon>Panicoideae</taxon>
        <taxon>Andropogonodae</taxon>
        <taxon>Andropogoneae</taxon>
        <taxon>Tripsacinae</taxon>
        <taxon>Zea</taxon>
    </lineage>
</organism>
<proteinExistence type="predicted"/>